<reference evidence="2 3" key="2">
    <citation type="journal article" date="2020" name="Microbiol. Resour. Announc.">
        <title>Antarctic desert soil bacteria exhibit high novel natural product potential, evaluated through long-read genome sequencing and comparative genomics.</title>
        <authorList>
            <person name="Benaud N."/>
            <person name="Edwards R.J."/>
            <person name="Amos T.G."/>
            <person name="D'Agostino P.M."/>
            <person name="Gutierrez-Chavez C."/>
            <person name="Montgomery K."/>
            <person name="Nicetic I."/>
            <person name="Ferrari B.C."/>
        </authorList>
    </citation>
    <scope>NUCLEOTIDE SEQUENCE [LARGE SCALE GENOMIC DNA]</scope>
    <source>
        <strain evidence="2 3">SPB151</strain>
    </source>
</reference>
<evidence type="ECO:0000313" key="2">
    <source>
        <dbReference type="EMBL" id="QNE22316.1"/>
    </source>
</evidence>
<dbReference type="RefSeq" id="WP_185444728.1">
    <property type="nucleotide sequence ID" value="NZ_CP043661.1"/>
</dbReference>
<evidence type="ECO:0000313" key="3">
    <source>
        <dbReference type="Proteomes" id="UP000515563"/>
    </source>
</evidence>
<gene>
    <name evidence="2" type="ORF">F1D05_35990</name>
</gene>
<protein>
    <submittedName>
        <fullName evidence="2">Phosphotransferase</fullName>
    </submittedName>
</protein>
<dbReference type="EMBL" id="CP043661">
    <property type="protein sequence ID" value="QNE22316.1"/>
    <property type="molecule type" value="Genomic_DNA"/>
</dbReference>
<evidence type="ECO:0000259" key="1">
    <source>
        <dbReference type="Pfam" id="PF01636"/>
    </source>
</evidence>
<dbReference type="Proteomes" id="UP000515563">
    <property type="component" value="Chromosome"/>
</dbReference>
<keyword evidence="2" id="KW-0808">Transferase</keyword>
<dbReference type="KEGG" id="kqi:F1D05_35990"/>
<reference evidence="3" key="1">
    <citation type="submission" date="2019-09" db="EMBL/GenBank/DDBJ databases">
        <title>Antimicrobial potential of Antarctic Bacteria.</title>
        <authorList>
            <person name="Benaud N."/>
            <person name="Edwards R.J."/>
            <person name="Ferrari B.C."/>
        </authorList>
    </citation>
    <scope>NUCLEOTIDE SEQUENCE [LARGE SCALE GENOMIC DNA]</scope>
    <source>
        <strain evidence="3">SPB151</strain>
    </source>
</reference>
<proteinExistence type="predicted"/>
<accession>A0A7G6X7V1</accession>
<dbReference type="InterPro" id="IPR002575">
    <property type="entry name" value="Aminoglycoside_PTrfase"/>
</dbReference>
<dbReference type="SUPFAM" id="SSF56112">
    <property type="entry name" value="Protein kinase-like (PK-like)"/>
    <property type="match status" value="1"/>
</dbReference>
<keyword evidence="3" id="KW-1185">Reference proteome</keyword>
<dbReference type="GO" id="GO:0016740">
    <property type="term" value="F:transferase activity"/>
    <property type="evidence" value="ECO:0007669"/>
    <property type="project" value="UniProtKB-KW"/>
</dbReference>
<dbReference type="Gene3D" id="3.90.1200.10">
    <property type="match status" value="1"/>
</dbReference>
<dbReference type="PANTHER" id="PTHR21310">
    <property type="entry name" value="AMINOGLYCOSIDE PHOSPHOTRANSFERASE-RELATED-RELATED"/>
    <property type="match status" value="1"/>
</dbReference>
<dbReference type="PANTHER" id="PTHR21310:SF15">
    <property type="entry name" value="AMINOGLYCOSIDE PHOSPHOTRANSFERASE DOMAIN-CONTAINING PROTEIN"/>
    <property type="match status" value="1"/>
</dbReference>
<dbReference type="AlphaFoldDB" id="A0A7G6X7V1"/>
<dbReference type="Pfam" id="PF01636">
    <property type="entry name" value="APH"/>
    <property type="match status" value="1"/>
</dbReference>
<name>A0A7G6X7V1_9ACTN</name>
<dbReference type="InterPro" id="IPR011009">
    <property type="entry name" value="Kinase-like_dom_sf"/>
</dbReference>
<organism evidence="2 3">
    <name type="scientific">Kribbella qitaiheensis</name>
    <dbReference type="NCBI Taxonomy" id="1544730"/>
    <lineage>
        <taxon>Bacteria</taxon>
        <taxon>Bacillati</taxon>
        <taxon>Actinomycetota</taxon>
        <taxon>Actinomycetes</taxon>
        <taxon>Propionibacteriales</taxon>
        <taxon>Kribbellaceae</taxon>
        <taxon>Kribbella</taxon>
    </lineage>
</organism>
<feature type="domain" description="Aminoglycoside phosphotransferase" evidence="1">
    <location>
        <begin position="12"/>
        <end position="237"/>
    </location>
</feature>
<sequence length="301" mass="32083">MDGFEAIAASAVPLTGGYGGETYAVSAAGEDAVLRLYVRHPERAAVDVSLMRLVRGLLPVPRVLDAKPEVSEEGPPYVLTERLPGVNLEKYLETAGEAQRQRVGEQLGELLVRLSGMPFLVFGEFTGQELTISPFGAGGLTEWFGQYVEDLGLTRDQVDAMRAVMDSAEDLAATGVDRVCLVHSDFNPKNLLVDPATAEITGLIDWEFAHAGSPYTDLGNLLRFCDDPVLGGAVLSVVRAAGPELGDQLVERGRAADLWALIDLASRPAANPVAAAAHALITRIADTGDLAGGRIRWDVVH</sequence>
<dbReference type="InterPro" id="IPR051678">
    <property type="entry name" value="AGP_Transferase"/>
</dbReference>